<proteinExistence type="predicted"/>
<feature type="non-terminal residue" evidence="1">
    <location>
        <position position="1"/>
    </location>
</feature>
<protein>
    <submittedName>
        <fullName evidence="1">Uncharacterized protein</fullName>
    </submittedName>
</protein>
<reference evidence="1" key="1">
    <citation type="journal article" date="2014" name="Front. Microbiol.">
        <title>High frequency of phylogenetically diverse reductive dehalogenase-homologous genes in deep subseafloor sedimentary metagenomes.</title>
        <authorList>
            <person name="Kawai M."/>
            <person name="Futagami T."/>
            <person name="Toyoda A."/>
            <person name="Takaki Y."/>
            <person name="Nishi S."/>
            <person name="Hori S."/>
            <person name="Arai W."/>
            <person name="Tsubouchi T."/>
            <person name="Morono Y."/>
            <person name="Uchiyama I."/>
            <person name="Ito T."/>
            <person name="Fujiyama A."/>
            <person name="Inagaki F."/>
            <person name="Takami H."/>
        </authorList>
    </citation>
    <scope>NUCLEOTIDE SEQUENCE</scope>
    <source>
        <strain evidence="1">Expedition CK06-06</strain>
    </source>
</reference>
<accession>X0SDU6</accession>
<name>X0SDU6_9ZZZZ</name>
<evidence type="ECO:0000313" key="1">
    <source>
        <dbReference type="EMBL" id="GAF73311.1"/>
    </source>
</evidence>
<organism evidence="1">
    <name type="scientific">marine sediment metagenome</name>
    <dbReference type="NCBI Taxonomy" id="412755"/>
    <lineage>
        <taxon>unclassified sequences</taxon>
        <taxon>metagenomes</taxon>
        <taxon>ecological metagenomes</taxon>
    </lineage>
</organism>
<sequence length="53" mass="5616">DAPGTLDATYTTEGIIANAAAVDGDPAKYLINNTEWTYTILADCTTTQHDVKA</sequence>
<gene>
    <name evidence="1" type="ORF">S01H1_17589</name>
</gene>
<dbReference type="EMBL" id="BARS01009343">
    <property type="protein sequence ID" value="GAF73311.1"/>
    <property type="molecule type" value="Genomic_DNA"/>
</dbReference>
<comment type="caution">
    <text evidence="1">The sequence shown here is derived from an EMBL/GenBank/DDBJ whole genome shotgun (WGS) entry which is preliminary data.</text>
</comment>
<dbReference type="AlphaFoldDB" id="X0SDU6"/>